<sequence>MMMRKFRLLPSAPPRTAACIAYWSGAAQNPSQYLLIVSRSFSSSPSGRRGIPTQGDLESSKKAFAQRQILDSIRKAEAMERGHEAAAASQVSQPYQQPGGRFNATAEAALNAAASGRDGVMPLGMGNLASGGIGSGGRKIDKWIGQGKKWKDLGSGQKVARVTVQSGRGIFILGGGLLTFILIYALSSELFAKNSPTVIFSDACKRIDSHLGVQQHLLKPYRFHTSSSLLSTSSPSPLNPPTTRGRRSRSVSSRTFKDEATGQEVMLLRFFVEARDKDKDLTLWDRTRREVIDSFVYLGHKIQEGYDWANEQIGNDEQDEVASDTHRRENVVASIDQFETRDQSNPADQSSRTSSLFGKAWNATFGSLVGLAGNGSRALGKMTSRSREPGTWSSGEAHAEMVKDENGTFQYKRFFIDIPSSSASVRERVWIVRKGDEVKR</sequence>
<name>A0ACD0P878_9BASI</name>
<evidence type="ECO:0000313" key="2">
    <source>
        <dbReference type="Proteomes" id="UP000245626"/>
    </source>
</evidence>
<organism evidence="1 2">
    <name type="scientific">Violaceomyces palustris</name>
    <dbReference type="NCBI Taxonomy" id="1673888"/>
    <lineage>
        <taxon>Eukaryota</taxon>
        <taxon>Fungi</taxon>
        <taxon>Dikarya</taxon>
        <taxon>Basidiomycota</taxon>
        <taxon>Ustilaginomycotina</taxon>
        <taxon>Ustilaginomycetes</taxon>
        <taxon>Violaceomycetales</taxon>
        <taxon>Violaceomycetaceae</taxon>
        <taxon>Violaceomyces</taxon>
    </lineage>
</organism>
<protein>
    <submittedName>
        <fullName evidence="1">Uncharacterized protein</fullName>
    </submittedName>
</protein>
<proteinExistence type="predicted"/>
<dbReference type="Proteomes" id="UP000245626">
    <property type="component" value="Unassembled WGS sequence"/>
</dbReference>
<evidence type="ECO:0000313" key="1">
    <source>
        <dbReference type="EMBL" id="PWN54159.1"/>
    </source>
</evidence>
<accession>A0ACD0P878</accession>
<keyword evidence="2" id="KW-1185">Reference proteome</keyword>
<gene>
    <name evidence="1" type="ORF">IE53DRAFT_383293</name>
</gene>
<dbReference type="EMBL" id="KZ819694">
    <property type="protein sequence ID" value="PWN54159.1"/>
    <property type="molecule type" value="Genomic_DNA"/>
</dbReference>
<reference evidence="1 2" key="1">
    <citation type="journal article" date="2018" name="Mol. Biol. Evol.">
        <title>Broad Genomic Sampling Reveals a Smut Pathogenic Ancestry of the Fungal Clade Ustilaginomycotina.</title>
        <authorList>
            <person name="Kijpornyongpan T."/>
            <person name="Mondo S.J."/>
            <person name="Barry K."/>
            <person name="Sandor L."/>
            <person name="Lee J."/>
            <person name="Lipzen A."/>
            <person name="Pangilinan J."/>
            <person name="LaButti K."/>
            <person name="Hainaut M."/>
            <person name="Henrissat B."/>
            <person name="Grigoriev I.V."/>
            <person name="Spatafora J.W."/>
            <person name="Aime M.C."/>
        </authorList>
    </citation>
    <scope>NUCLEOTIDE SEQUENCE [LARGE SCALE GENOMIC DNA]</scope>
    <source>
        <strain evidence="1 2">SA 807</strain>
    </source>
</reference>